<accession>A0A5M9K665</accession>
<proteinExistence type="predicted"/>
<dbReference type="Proteomes" id="UP000322873">
    <property type="component" value="Unassembled WGS sequence"/>
</dbReference>
<evidence type="ECO:0000256" key="1">
    <source>
        <dbReference type="SAM" id="MobiDB-lite"/>
    </source>
</evidence>
<evidence type="ECO:0000313" key="2">
    <source>
        <dbReference type="EMBL" id="KAA8575686.1"/>
    </source>
</evidence>
<feature type="region of interest" description="Disordered" evidence="1">
    <location>
        <begin position="1"/>
        <end position="23"/>
    </location>
</feature>
<sequence length="185" mass="20997">MASDEEPAAEENEVKTSKNNASTSYIPDNFTIPRWKLQRLPVIAHEFSLNSQISILPEMLVVASELQVYEGQIHLGLVTSKQVSKQMLSSKRGGQQGRILEEIVNNRKKETGKFYEPALEAVVIEQDLVRDLEPISKDLGLAQFTKASLKRWQAIRKRKKVNFSEAIMQWYENQICPCEGKPLPA</sequence>
<feature type="compositionally biased region" description="Acidic residues" evidence="1">
    <location>
        <begin position="1"/>
        <end position="11"/>
    </location>
</feature>
<reference evidence="2 3" key="1">
    <citation type="submission" date="2019-06" db="EMBL/GenBank/DDBJ databases">
        <title>Genome Sequence of the Brown Rot Fungal Pathogen Monilinia fructicola.</title>
        <authorList>
            <person name="De Miccolis Angelini R.M."/>
            <person name="Landi L."/>
            <person name="Abate D."/>
            <person name="Pollastro S."/>
            <person name="Romanazzi G."/>
            <person name="Faretra F."/>
        </authorList>
    </citation>
    <scope>NUCLEOTIDE SEQUENCE [LARGE SCALE GENOMIC DNA]</scope>
    <source>
        <strain evidence="2 3">Mfrc123</strain>
    </source>
</reference>
<dbReference type="VEuPathDB" id="FungiDB:MFRU_020g00680"/>
<name>A0A5M9K665_MONFR</name>
<keyword evidence="3" id="KW-1185">Reference proteome</keyword>
<dbReference type="EMBL" id="VICG01000002">
    <property type="protein sequence ID" value="KAA8575686.1"/>
    <property type="molecule type" value="Genomic_DNA"/>
</dbReference>
<evidence type="ECO:0000313" key="3">
    <source>
        <dbReference type="Proteomes" id="UP000322873"/>
    </source>
</evidence>
<gene>
    <name evidence="2" type="ORF">EYC84_004802</name>
</gene>
<comment type="caution">
    <text evidence="2">The sequence shown here is derived from an EMBL/GenBank/DDBJ whole genome shotgun (WGS) entry which is preliminary data.</text>
</comment>
<protein>
    <submittedName>
        <fullName evidence="2">Uncharacterized protein</fullName>
    </submittedName>
</protein>
<organism evidence="2 3">
    <name type="scientific">Monilinia fructicola</name>
    <name type="common">Brown rot fungus</name>
    <name type="synonym">Ciboria fructicola</name>
    <dbReference type="NCBI Taxonomy" id="38448"/>
    <lineage>
        <taxon>Eukaryota</taxon>
        <taxon>Fungi</taxon>
        <taxon>Dikarya</taxon>
        <taxon>Ascomycota</taxon>
        <taxon>Pezizomycotina</taxon>
        <taxon>Leotiomycetes</taxon>
        <taxon>Helotiales</taxon>
        <taxon>Sclerotiniaceae</taxon>
        <taxon>Monilinia</taxon>
    </lineage>
</organism>
<dbReference type="AlphaFoldDB" id="A0A5M9K665"/>